<gene>
    <name evidence="3" type="ORF">SAMN05216218_102151</name>
</gene>
<dbReference type="PANTHER" id="PTHR36435:SF1">
    <property type="entry name" value="CAAX AMINO TERMINAL PROTEASE FAMILY PROTEIN"/>
    <property type="match status" value="1"/>
</dbReference>
<organism evidence="3 4">
    <name type="scientific">Halorientalis regularis</name>
    <dbReference type="NCBI Taxonomy" id="660518"/>
    <lineage>
        <taxon>Archaea</taxon>
        <taxon>Methanobacteriati</taxon>
        <taxon>Methanobacteriota</taxon>
        <taxon>Stenosarchaea group</taxon>
        <taxon>Halobacteria</taxon>
        <taxon>Halobacteriales</taxon>
        <taxon>Haloarculaceae</taxon>
        <taxon>Halorientalis</taxon>
    </lineage>
</organism>
<evidence type="ECO:0000313" key="3">
    <source>
        <dbReference type="EMBL" id="SDE90629.1"/>
    </source>
</evidence>
<protein>
    <recommendedName>
        <fullName evidence="2">CAAX prenyl protease 2/Lysostaphin resistance protein A-like domain-containing protein</fullName>
    </recommendedName>
</protein>
<reference evidence="4" key="1">
    <citation type="submission" date="2016-10" db="EMBL/GenBank/DDBJ databases">
        <authorList>
            <person name="Varghese N."/>
            <person name="Submissions S."/>
        </authorList>
    </citation>
    <scope>NUCLEOTIDE SEQUENCE [LARGE SCALE GENOMIC DNA]</scope>
    <source>
        <strain evidence="4">IBRC-M 10760</strain>
    </source>
</reference>
<name>A0A1G7GRN6_9EURY</name>
<dbReference type="Proteomes" id="UP000199076">
    <property type="component" value="Unassembled WGS sequence"/>
</dbReference>
<evidence type="ECO:0000256" key="1">
    <source>
        <dbReference type="SAM" id="Phobius"/>
    </source>
</evidence>
<dbReference type="AlphaFoldDB" id="A0A1G7GRN6"/>
<keyword evidence="4" id="KW-1185">Reference proteome</keyword>
<feature type="domain" description="CAAX prenyl protease 2/Lysostaphin resistance protein A-like" evidence="2">
    <location>
        <begin position="140"/>
        <end position="235"/>
    </location>
</feature>
<feature type="transmembrane region" description="Helical" evidence="1">
    <location>
        <begin position="95"/>
        <end position="118"/>
    </location>
</feature>
<dbReference type="PANTHER" id="PTHR36435">
    <property type="entry name" value="SLR1288 PROTEIN"/>
    <property type="match status" value="1"/>
</dbReference>
<feature type="transmembrane region" description="Helical" evidence="1">
    <location>
        <begin position="198"/>
        <end position="219"/>
    </location>
</feature>
<feature type="transmembrane region" description="Helical" evidence="1">
    <location>
        <begin position="231"/>
        <end position="251"/>
    </location>
</feature>
<dbReference type="GO" id="GO:0004175">
    <property type="term" value="F:endopeptidase activity"/>
    <property type="evidence" value="ECO:0007669"/>
    <property type="project" value="UniProtKB-ARBA"/>
</dbReference>
<dbReference type="STRING" id="660518.SAMN05216218_102151"/>
<evidence type="ECO:0000313" key="4">
    <source>
        <dbReference type="Proteomes" id="UP000199076"/>
    </source>
</evidence>
<dbReference type="InterPro" id="IPR003675">
    <property type="entry name" value="Rce1/LyrA-like_dom"/>
</dbReference>
<sequence length="252" mass="26447">MDVSTALPWRRVGLLAAGLGLTIGGIILGVGVLFALMAVLILGLGLDLSSQSLLILNLIAVQGVGFPVVGYAYLRYRGRHVWEFVPTAIPSLRQIGVIVGGWLGALVLVSIAGVVIQLTGTTAAENQAGQVVAENPEFVPFLLPFVFLLNGPGEEFLFRGVIQGRFREEFGPAAAIVLATLMFAPIHVFSFVGATAQAALVTISILTVPSLVFGAVYEITDNFTVPALVHGLYNATLFGSIYLADTVALAGI</sequence>
<dbReference type="Pfam" id="PF02517">
    <property type="entry name" value="Rce1-like"/>
    <property type="match status" value="1"/>
</dbReference>
<evidence type="ECO:0000259" key="2">
    <source>
        <dbReference type="Pfam" id="PF02517"/>
    </source>
</evidence>
<dbReference type="GO" id="GO:0080120">
    <property type="term" value="P:CAAX-box protein maturation"/>
    <property type="evidence" value="ECO:0007669"/>
    <property type="project" value="UniProtKB-ARBA"/>
</dbReference>
<accession>A0A1G7GRN6</accession>
<dbReference type="InterPro" id="IPR052710">
    <property type="entry name" value="CAAX_protease"/>
</dbReference>
<feature type="transmembrane region" description="Helical" evidence="1">
    <location>
        <begin position="170"/>
        <end position="192"/>
    </location>
</feature>
<keyword evidence="1" id="KW-0472">Membrane</keyword>
<dbReference type="EMBL" id="FNBK01000002">
    <property type="protein sequence ID" value="SDE90629.1"/>
    <property type="molecule type" value="Genomic_DNA"/>
</dbReference>
<keyword evidence="1" id="KW-0812">Transmembrane</keyword>
<dbReference type="OrthoDB" id="275779at2157"/>
<dbReference type="RefSeq" id="WP_092687923.1">
    <property type="nucleotide sequence ID" value="NZ_FNBK01000002.1"/>
</dbReference>
<feature type="transmembrane region" description="Helical" evidence="1">
    <location>
        <begin position="54"/>
        <end position="74"/>
    </location>
</feature>
<proteinExistence type="predicted"/>
<feature type="transmembrane region" description="Helical" evidence="1">
    <location>
        <begin position="12"/>
        <end position="42"/>
    </location>
</feature>
<keyword evidence="1" id="KW-1133">Transmembrane helix</keyword>